<evidence type="ECO:0000313" key="1">
    <source>
        <dbReference type="EMBL" id="TDX26775.1"/>
    </source>
</evidence>
<dbReference type="RefSeq" id="WP_134019316.1">
    <property type="nucleotide sequence ID" value="NZ_SOEC01000015.1"/>
</dbReference>
<accession>A0A4R8FS74</accession>
<comment type="caution">
    <text evidence="1">The sequence shown here is derived from an EMBL/GenBank/DDBJ whole genome shotgun (WGS) entry which is preliminary data.</text>
</comment>
<evidence type="ECO:0000313" key="2">
    <source>
        <dbReference type="Proteomes" id="UP000294489"/>
    </source>
</evidence>
<name>A0A4R8FS74_9GAMM</name>
<sequence length="96" mass="10468">MYHLILEHHDFLPGIAYWLTQDVTDHDSGTSNSTFATVDEAITDATAGLDSTVSVFVADLTAIRDVPAPHDPRFADLIEARKVPLSELVTCPATMK</sequence>
<protein>
    <submittedName>
        <fullName evidence="1">Uncharacterized protein</fullName>
    </submittedName>
</protein>
<gene>
    <name evidence="1" type="ORF">DFO67_11540</name>
</gene>
<proteinExistence type="predicted"/>
<dbReference type="EMBL" id="SOEC01000015">
    <property type="protein sequence ID" value="TDX26775.1"/>
    <property type="molecule type" value="Genomic_DNA"/>
</dbReference>
<dbReference type="Proteomes" id="UP000294489">
    <property type="component" value="Unassembled WGS sequence"/>
</dbReference>
<organism evidence="1 2">
    <name type="scientific">Modicisalibacter xianhensis</name>
    <dbReference type="NCBI Taxonomy" id="442341"/>
    <lineage>
        <taxon>Bacteria</taxon>
        <taxon>Pseudomonadati</taxon>
        <taxon>Pseudomonadota</taxon>
        <taxon>Gammaproteobacteria</taxon>
        <taxon>Oceanospirillales</taxon>
        <taxon>Halomonadaceae</taxon>
        <taxon>Modicisalibacter</taxon>
    </lineage>
</organism>
<reference evidence="1 2" key="1">
    <citation type="submission" date="2019-03" db="EMBL/GenBank/DDBJ databases">
        <title>Freshwater and sediment microbial communities from various areas in North America, analyzing microbe dynamics in response to fracking.</title>
        <authorList>
            <person name="Lamendella R."/>
        </authorList>
    </citation>
    <scope>NUCLEOTIDE SEQUENCE [LARGE SCALE GENOMIC DNA]</scope>
    <source>
        <strain evidence="1 2">6_TX</strain>
    </source>
</reference>
<dbReference type="AlphaFoldDB" id="A0A4R8FS74"/>